<dbReference type="Gramene" id="mRNA:HanXRQr2_Chr15g0704301">
    <property type="protein sequence ID" value="CDS:HanXRQr2_Chr15g0704301.1"/>
    <property type="gene ID" value="HanXRQr2_Chr15g0704301"/>
</dbReference>
<evidence type="ECO:0000313" key="2">
    <source>
        <dbReference type="Proteomes" id="UP000215914"/>
    </source>
</evidence>
<protein>
    <submittedName>
        <fullName evidence="1">Uncharacterized protein</fullName>
    </submittedName>
</protein>
<proteinExistence type="predicted"/>
<organism evidence="1 2">
    <name type="scientific">Helianthus annuus</name>
    <name type="common">Common sunflower</name>
    <dbReference type="NCBI Taxonomy" id="4232"/>
    <lineage>
        <taxon>Eukaryota</taxon>
        <taxon>Viridiplantae</taxon>
        <taxon>Streptophyta</taxon>
        <taxon>Embryophyta</taxon>
        <taxon>Tracheophyta</taxon>
        <taxon>Spermatophyta</taxon>
        <taxon>Magnoliopsida</taxon>
        <taxon>eudicotyledons</taxon>
        <taxon>Gunneridae</taxon>
        <taxon>Pentapetalae</taxon>
        <taxon>asterids</taxon>
        <taxon>campanulids</taxon>
        <taxon>Asterales</taxon>
        <taxon>Asteraceae</taxon>
        <taxon>Asteroideae</taxon>
        <taxon>Heliantheae alliance</taxon>
        <taxon>Heliantheae</taxon>
        <taxon>Helianthus</taxon>
    </lineage>
</organism>
<sequence length="54" mass="5932">MSKDGIRLNRTPSMSSDSAATGFLFSPFPKSQPVYFSVTKLSDRVISWSAGDFL</sequence>
<dbReference type="Proteomes" id="UP000215914">
    <property type="component" value="Unassembled WGS sequence"/>
</dbReference>
<comment type="caution">
    <text evidence="1">The sequence shown here is derived from an EMBL/GenBank/DDBJ whole genome shotgun (WGS) entry which is preliminary data.</text>
</comment>
<dbReference type="EMBL" id="MNCJ02000330">
    <property type="protein sequence ID" value="KAF5765486.1"/>
    <property type="molecule type" value="Genomic_DNA"/>
</dbReference>
<reference evidence="1" key="2">
    <citation type="submission" date="2020-06" db="EMBL/GenBank/DDBJ databases">
        <title>Helianthus annuus Genome sequencing and assembly Release 2.</title>
        <authorList>
            <person name="Gouzy J."/>
            <person name="Langlade N."/>
            <person name="Munos S."/>
        </authorList>
    </citation>
    <scope>NUCLEOTIDE SEQUENCE</scope>
    <source>
        <tissue evidence="1">Leaves</tissue>
    </source>
</reference>
<keyword evidence="2" id="KW-1185">Reference proteome</keyword>
<accession>A0A9K3E3Q5</accession>
<reference evidence="1" key="1">
    <citation type="journal article" date="2017" name="Nature">
        <title>The sunflower genome provides insights into oil metabolism, flowering and Asterid evolution.</title>
        <authorList>
            <person name="Badouin H."/>
            <person name="Gouzy J."/>
            <person name="Grassa C.J."/>
            <person name="Murat F."/>
            <person name="Staton S.E."/>
            <person name="Cottret L."/>
            <person name="Lelandais-Briere C."/>
            <person name="Owens G.L."/>
            <person name="Carrere S."/>
            <person name="Mayjonade B."/>
            <person name="Legrand L."/>
            <person name="Gill N."/>
            <person name="Kane N.C."/>
            <person name="Bowers J.E."/>
            <person name="Hubner S."/>
            <person name="Bellec A."/>
            <person name="Berard A."/>
            <person name="Berges H."/>
            <person name="Blanchet N."/>
            <person name="Boniface M.C."/>
            <person name="Brunel D."/>
            <person name="Catrice O."/>
            <person name="Chaidir N."/>
            <person name="Claudel C."/>
            <person name="Donnadieu C."/>
            <person name="Faraut T."/>
            <person name="Fievet G."/>
            <person name="Helmstetter N."/>
            <person name="King M."/>
            <person name="Knapp S.J."/>
            <person name="Lai Z."/>
            <person name="Le Paslier M.C."/>
            <person name="Lippi Y."/>
            <person name="Lorenzon L."/>
            <person name="Mandel J.R."/>
            <person name="Marage G."/>
            <person name="Marchand G."/>
            <person name="Marquand E."/>
            <person name="Bret-Mestries E."/>
            <person name="Morien E."/>
            <person name="Nambeesan S."/>
            <person name="Nguyen T."/>
            <person name="Pegot-Espagnet P."/>
            <person name="Pouilly N."/>
            <person name="Raftis F."/>
            <person name="Sallet E."/>
            <person name="Schiex T."/>
            <person name="Thomas J."/>
            <person name="Vandecasteele C."/>
            <person name="Vares D."/>
            <person name="Vear F."/>
            <person name="Vautrin S."/>
            <person name="Crespi M."/>
            <person name="Mangin B."/>
            <person name="Burke J.M."/>
            <person name="Salse J."/>
            <person name="Munos S."/>
            <person name="Vincourt P."/>
            <person name="Rieseberg L.H."/>
            <person name="Langlade N.B."/>
        </authorList>
    </citation>
    <scope>NUCLEOTIDE SEQUENCE</scope>
    <source>
        <tissue evidence="1">Leaves</tissue>
    </source>
</reference>
<gene>
    <name evidence="1" type="ORF">HanXRQr2_Chr15g0704301</name>
</gene>
<name>A0A9K3E3Q5_HELAN</name>
<dbReference type="AlphaFoldDB" id="A0A9K3E3Q5"/>
<evidence type="ECO:0000313" key="1">
    <source>
        <dbReference type="EMBL" id="KAF5765486.1"/>
    </source>
</evidence>